<feature type="transmembrane region" description="Helical" evidence="1">
    <location>
        <begin position="44"/>
        <end position="66"/>
    </location>
</feature>
<evidence type="ECO:0000256" key="1">
    <source>
        <dbReference type="SAM" id="Phobius"/>
    </source>
</evidence>
<organism evidence="2 3">
    <name type="scientific">Sphingosinicella xenopeptidilytica</name>
    <dbReference type="NCBI Taxonomy" id="364098"/>
    <lineage>
        <taxon>Bacteria</taxon>
        <taxon>Pseudomonadati</taxon>
        <taxon>Pseudomonadota</taxon>
        <taxon>Alphaproteobacteria</taxon>
        <taxon>Sphingomonadales</taxon>
        <taxon>Sphingosinicellaceae</taxon>
        <taxon>Sphingosinicella</taxon>
    </lineage>
</organism>
<name>A0ABW3C2S4_SPHXN</name>
<feature type="transmembrane region" description="Helical" evidence="1">
    <location>
        <begin position="7"/>
        <end position="24"/>
    </location>
</feature>
<dbReference type="RefSeq" id="WP_381489131.1">
    <property type="nucleotide sequence ID" value="NZ_JBHTIK010000005.1"/>
</dbReference>
<accession>A0ABW3C2S4</accession>
<proteinExistence type="predicted"/>
<protein>
    <recommendedName>
        <fullName evidence="4">DoxX family protein</fullName>
    </recommendedName>
</protein>
<evidence type="ECO:0008006" key="4">
    <source>
        <dbReference type="Google" id="ProtNLM"/>
    </source>
</evidence>
<keyword evidence="3" id="KW-1185">Reference proteome</keyword>
<dbReference type="EMBL" id="JBHTIK010000005">
    <property type="protein sequence ID" value="MFD0848412.1"/>
    <property type="molecule type" value="Genomic_DNA"/>
</dbReference>
<keyword evidence="1" id="KW-0812">Transmembrane</keyword>
<keyword evidence="1" id="KW-1133">Transmembrane helix</keyword>
<dbReference type="Proteomes" id="UP001597124">
    <property type="component" value="Unassembled WGS sequence"/>
</dbReference>
<evidence type="ECO:0000313" key="2">
    <source>
        <dbReference type="EMBL" id="MFD0848412.1"/>
    </source>
</evidence>
<gene>
    <name evidence="2" type="ORF">ACFQ00_08755</name>
</gene>
<evidence type="ECO:0000313" key="3">
    <source>
        <dbReference type="Proteomes" id="UP001597124"/>
    </source>
</evidence>
<sequence length="130" mass="13969">MMTARHIQWGIGSVFFILGGWALIAPQSVIDLTLLPAYRTGAPILPFVVGCFGAQAVLSGLFATFSRFTRATFLAYGIALLPFFGFNWWFTFVDPVFTMLGLLDAVGNAVMLALCVVGWRLSSPGRGGGS</sequence>
<keyword evidence="1" id="KW-0472">Membrane</keyword>
<feature type="transmembrane region" description="Helical" evidence="1">
    <location>
        <begin position="73"/>
        <end position="90"/>
    </location>
</feature>
<reference evidence="3" key="1">
    <citation type="journal article" date="2019" name="Int. J. Syst. Evol. Microbiol.">
        <title>The Global Catalogue of Microorganisms (GCM) 10K type strain sequencing project: providing services to taxonomists for standard genome sequencing and annotation.</title>
        <authorList>
            <consortium name="The Broad Institute Genomics Platform"/>
            <consortium name="The Broad Institute Genome Sequencing Center for Infectious Disease"/>
            <person name="Wu L."/>
            <person name="Ma J."/>
        </authorList>
    </citation>
    <scope>NUCLEOTIDE SEQUENCE [LARGE SCALE GENOMIC DNA]</scope>
    <source>
        <strain evidence="3">CCUG 52537</strain>
    </source>
</reference>
<comment type="caution">
    <text evidence="2">The sequence shown here is derived from an EMBL/GenBank/DDBJ whole genome shotgun (WGS) entry which is preliminary data.</text>
</comment>
<feature type="transmembrane region" description="Helical" evidence="1">
    <location>
        <begin position="96"/>
        <end position="119"/>
    </location>
</feature>